<evidence type="ECO:0008006" key="3">
    <source>
        <dbReference type="Google" id="ProtNLM"/>
    </source>
</evidence>
<feature type="non-terminal residue" evidence="1">
    <location>
        <position position="120"/>
    </location>
</feature>
<sequence>MAIVEPPDVGMVKLWKQVTQVCHVWRETAINYPHLWSRISFVAPKWGVVSLERSKNVPIKVMLPRNKSYRRINGYDNLLTDALLQPDRITTLDLYGDQRNLKRWLQHIKTASSLQTLSLE</sequence>
<protein>
    <recommendedName>
        <fullName evidence="3">F-box domain-containing protein</fullName>
    </recommendedName>
</protein>
<dbReference type="Proteomes" id="UP000307440">
    <property type="component" value="Unassembled WGS sequence"/>
</dbReference>
<organism evidence="1 2">
    <name type="scientific">Coprinopsis marcescibilis</name>
    <name type="common">Agaric fungus</name>
    <name type="synonym">Psathyrella marcescibilis</name>
    <dbReference type="NCBI Taxonomy" id="230819"/>
    <lineage>
        <taxon>Eukaryota</taxon>
        <taxon>Fungi</taxon>
        <taxon>Dikarya</taxon>
        <taxon>Basidiomycota</taxon>
        <taxon>Agaricomycotina</taxon>
        <taxon>Agaricomycetes</taxon>
        <taxon>Agaricomycetidae</taxon>
        <taxon>Agaricales</taxon>
        <taxon>Agaricineae</taxon>
        <taxon>Psathyrellaceae</taxon>
        <taxon>Coprinopsis</taxon>
    </lineage>
</organism>
<gene>
    <name evidence="1" type="ORF">FA15DRAFT_632851</name>
</gene>
<reference evidence="1 2" key="1">
    <citation type="journal article" date="2019" name="Nat. Ecol. Evol.">
        <title>Megaphylogeny resolves global patterns of mushroom evolution.</title>
        <authorList>
            <person name="Varga T."/>
            <person name="Krizsan K."/>
            <person name="Foldi C."/>
            <person name="Dima B."/>
            <person name="Sanchez-Garcia M."/>
            <person name="Sanchez-Ramirez S."/>
            <person name="Szollosi G.J."/>
            <person name="Szarkandi J.G."/>
            <person name="Papp V."/>
            <person name="Albert L."/>
            <person name="Andreopoulos W."/>
            <person name="Angelini C."/>
            <person name="Antonin V."/>
            <person name="Barry K.W."/>
            <person name="Bougher N.L."/>
            <person name="Buchanan P."/>
            <person name="Buyck B."/>
            <person name="Bense V."/>
            <person name="Catcheside P."/>
            <person name="Chovatia M."/>
            <person name="Cooper J."/>
            <person name="Damon W."/>
            <person name="Desjardin D."/>
            <person name="Finy P."/>
            <person name="Geml J."/>
            <person name="Haridas S."/>
            <person name="Hughes K."/>
            <person name="Justo A."/>
            <person name="Karasinski D."/>
            <person name="Kautmanova I."/>
            <person name="Kiss B."/>
            <person name="Kocsube S."/>
            <person name="Kotiranta H."/>
            <person name="LaButti K.M."/>
            <person name="Lechner B.E."/>
            <person name="Liimatainen K."/>
            <person name="Lipzen A."/>
            <person name="Lukacs Z."/>
            <person name="Mihaltcheva S."/>
            <person name="Morgado L.N."/>
            <person name="Niskanen T."/>
            <person name="Noordeloos M.E."/>
            <person name="Ohm R.A."/>
            <person name="Ortiz-Santana B."/>
            <person name="Ovrebo C."/>
            <person name="Racz N."/>
            <person name="Riley R."/>
            <person name="Savchenko A."/>
            <person name="Shiryaev A."/>
            <person name="Soop K."/>
            <person name="Spirin V."/>
            <person name="Szebenyi C."/>
            <person name="Tomsovsky M."/>
            <person name="Tulloss R.E."/>
            <person name="Uehling J."/>
            <person name="Grigoriev I.V."/>
            <person name="Vagvolgyi C."/>
            <person name="Papp T."/>
            <person name="Martin F.M."/>
            <person name="Miettinen O."/>
            <person name="Hibbett D.S."/>
            <person name="Nagy L.G."/>
        </authorList>
    </citation>
    <scope>NUCLEOTIDE SEQUENCE [LARGE SCALE GENOMIC DNA]</scope>
    <source>
        <strain evidence="1 2">CBS 121175</strain>
    </source>
</reference>
<name>A0A5C3L860_COPMA</name>
<evidence type="ECO:0000313" key="2">
    <source>
        <dbReference type="Proteomes" id="UP000307440"/>
    </source>
</evidence>
<evidence type="ECO:0000313" key="1">
    <source>
        <dbReference type="EMBL" id="TFK28938.1"/>
    </source>
</evidence>
<proteinExistence type="predicted"/>
<keyword evidence="2" id="KW-1185">Reference proteome</keyword>
<accession>A0A5C3L860</accession>
<dbReference type="OrthoDB" id="2884925at2759"/>
<dbReference type="EMBL" id="ML210152">
    <property type="protein sequence ID" value="TFK28938.1"/>
    <property type="molecule type" value="Genomic_DNA"/>
</dbReference>
<dbReference type="AlphaFoldDB" id="A0A5C3L860"/>